<dbReference type="InterPro" id="IPR026750">
    <property type="entry name" value="NTAN1"/>
</dbReference>
<evidence type="ECO:0000313" key="1">
    <source>
        <dbReference type="EMBL" id="CAG9827724.1"/>
    </source>
</evidence>
<dbReference type="AlphaFoldDB" id="A0A9N9X9Y9"/>
<dbReference type="GO" id="GO:0008418">
    <property type="term" value="F:protein-N-terminal asparagine amidohydrolase activity"/>
    <property type="evidence" value="ECO:0007669"/>
    <property type="project" value="InterPro"/>
</dbReference>
<evidence type="ECO:0000313" key="2">
    <source>
        <dbReference type="Proteomes" id="UP001153709"/>
    </source>
</evidence>
<sequence>MVLVLNGVLQTKSPPNTQTLYNAHPIYKETATQLLSIPSKIVGPAGLLYVWQREFAAVSQHDKNVTILGSDDATTCILVILRHSGSGAVALAHFDGFGTHEAASAMVEKIQELAVGYSGGRIELQLVGGFSDRLGYSEELFYNIMDAFHKQLVEIDLTLACVGQLNTTIVNGIPAPIIYGVGINMRTNEIFPASFPQKGPEEYLRTARHLFGSENCEIINIYDCSLGQLKIGPFNYKPLRGANLWLEQNDDFILQQLSTSPEVELPHFVSNVRGTVKYIQENPFPAVTVFRNNRPLYYRRDEDSGLWVPDY</sequence>
<dbReference type="EMBL" id="OU898276">
    <property type="protein sequence ID" value="CAG9827724.1"/>
    <property type="molecule type" value="Genomic_DNA"/>
</dbReference>
<dbReference type="Proteomes" id="UP001153709">
    <property type="component" value="Chromosome 1"/>
</dbReference>
<dbReference type="GO" id="GO:0006511">
    <property type="term" value="P:ubiquitin-dependent protein catabolic process"/>
    <property type="evidence" value="ECO:0007669"/>
    <property type="project" value="TreeGrafter"/>
</dbReference>
<dbReference type="Pfam" id="PF14736">
    <property type="entry name" value="N_Asn_amidohyd"/>
    <property type="match status" value="1"/>
</dbReference>
<protein>
    <recommendedName>
        <fullName evidence="3">Protein N-terminal asparagine amidohydrolase</fullName>
    </recommendedName>
</protein>
<name>A0A9N9X9Y9_DIABA</name>
<dbReference type="GO" id="GO:0005634">
    <property type="term" value="C:nucleus"/>
    <property type="evidence" value="ECO:0007669"/>
    <property type="project" value="TreeGrafter"/>
</dbReference>
<gene>
    <name evidence="1" type="ORF">DIABBA_LOCUS1702</name>
</gene>
<accession>A0A9N9X9Y9</accession>
<proteinExistence type="predicted"/>
<evidence type="ECO:0008006" key="3">
    <source>
        <dbReference type="Google" id="ProtNLM"/>
    </source>
</evidence>
<dbReference type="PANTHER" id="PTHR12498">
    <property type="entry name" value="N-TERMINAL ASPARAGINE AMIDOHYDROLASE"/>
    <property type="match status" value="1"/>
</dbReference>
<dbReference type="OrthoDB" id="539995at2759"/>
<dbReference type="PANTHER" id="PTHR12498:SF0">
    <property type="entry name" value="PROTEIN N-TERMINAL ASPARAGINE AMIDOHYDROLASE"/>
    <property type="match status" value="1"/>
</dbReference>
<keyword evidence="2" id="KW-1185">Reference proteome</keyword>
<organism evidence="1 2">
    <name type="scientific">Diabrotica balteata</name>
    <name type="common">Banded cucumber beetle</name>
    <dbReference type="NCBI Taxonomy" id="107213"/>
    <lineage>
        <taxon>Eukaryota</taxon>
        <taxon>Metazoa</taxon>
        <taxon>Ecdysozoa</taxon>
        <taxon>Arthropoda</taxon>
        <taxon>Hexapoda</taxon>
        <taxon>Insecta</taxon>
        <taxon>Pterygota</taxon>
        <taxon>Neoptera</taxon>
        <taxon>Endopterygota</taxon>
        <taxon>Coleoptera</taxon>
        <taxon>Polyphaga</taxon>
        <taxon>Cucujiformia</taxon>
        <taxon>Chrysomeloidea</taxon>
        <taxon>Chrysomelidae</taxon>
        <taxon>Galerucinae</taxon>
        <taxon>Diabroticina</taxon>
        <taxon>Diabroticites</taxon>
        <taxon>Diabrotica</taxon>
    </lineage>
</organism>
<reference evidence="1" key="1">
    <citation type="submission" date="2022-01" db="EMBL/GenBank/DDBJ databases">
        <authorList>
            <person name="King R."/>
        </authorList>
    </citation>
    <scope>NUCLEOTIDE SEQUENCE</scope>
</reference>